<dbReference type="EMBL" id="CP013690">
    <property type="protein sequence ID" value="ALU28003.1"/>
    <property type="molecule type" value="Genomic_DNA"/>
</dbReference>
<dbReference type="Pfam" id="PF09357">
    <property type="entry name" value="RteC"/>
    <property type="match status" value="1"/>
</dbReference>
<dbReference type="RefSeq" id="WP_058699847.1">
    <property type="nucleotide sequence ID" value="NZ_CP013690.1"/>
</dbReference>
<dbReference type="KEGG" id="mod:AS202_18420"/>
<evidence type="ECO:0000313" key="2">
    <source>
        <dbReference type="Proteomes" id="UP000069030"/>
    </source>
</evidence>
<organism evidence="1 2">
    <name type="scientific">Myroides odoratimimus</name>
    <dbReference type="NCBI Taxonomy" id="76832"/>
    <lineage>
        <taxon>Bacteria</taxon>
        <taxon>Pseudomonadati</taxon>
        <taxon>Bacteroidota</taxon>
        <taxon>Flavobacteriia</taxon>
        <taxon>Flavobacteriales</taxon>
        <taxon>Flavobacteriaceae</taxon>
        <taxon>Myroides</taxon>
    </lineage>
</organism>
<dbReference type="AlphaFoldDB" id="A0AAI8G6N6"/>
<name>A0AAI8G6N6_9FLAO</name>
<reference evidence="1 2" key="1">
    <citation type="journal article" date="2016" name="J. Zhejiang Univ. Sci. B">
        <title>Antibiotic resistance mechanisms of Myroides sp.</title>
        <authorList>
            <person name="Hu S."/>
            <person name="Yuan S."/>
            <person name="Qu H."/>
            <person name="Jiang T."/>
            <person name="Zhou Y."/>
            <person name="Wang M."/>
            <person name="Ming D."/>
        </authorList>
    </citation>
    <scope>NUCLEOTIDE SEQUENCE [LARGE SCALE GENOMIC DNA]</scope>
    <source>
        <strain evidence="1 2">PR63039</strain>
    </source>
</reference>
<dbReference type="Proteomes" id="UP000069030">
    <property type="component" value="Chromosome"/>
</dbReference>
<protein>
    <submittedName>
        <fullName evidence="1">Tetracycline regulation of excision, RteC</fullName>
    </submittedName>
</protein>
<accession>A0AAI8G6N6</accession>
<evidence type="ECO:0000313" key="1">
    <source>
        <dbReference type="EMBL" id="ALU28003.1"/>
    </source>
</evidence>
<dbReference type="InterPro" id="IPR018534">
    <property type="entry name" value="Tet_reg_excision_RteC"/>
</dbReference>
<proteinExistence type="predicted"/>
<gene>
    <name evidence="1" type="ORF">AS202_18420</name>
</gene>
<sequence>MNQTTTTKNALSQIIKKEAELGALESVSISSTLEMIEFLKAVLKQIKKQVLVYGFTSQEQEIDFFKNIKPLILGKLIFYNKLYGFKCESPSDIVSAKIYFQEKLKQLHSEYKKYHLYSDIYKYYKTKASHRDIEYFTTGHINKTHLVNSFSFEINPKFSTFYDYKIARIITYELLSAYLNNKTTSYNSLIGTATQNAITWSESNSALIELIYALYVTKSVNHGKVKIKKLSKALGQVFQINISDNIHHTFHRMKTRSYSRTMFLDKLKQSLEDYMDQDQPYKG</sequence>